<dbReference type="Pfam" id="PF05380">
    <property type="entry name" value="Peptidase_A17"/>
    <property type="match status" value="1"/>
</dbReference>
<dbReference type="SUPFAM" id="SSF58100">
    <property type="entry name" value="Bacterial hemolysins"/>
    <property type="match status" value="1"/>
</dbReference>
<dbReference type="InterPro" id="IPR001584">
    <property type="entry name" value="Integrase_cat-core"/>
</dbReference>
<dbReference type="InterPro" id="IPR000477">
    <property type="entry name" value="RT_dom"/>
</dbReference>
<dbReference type="GO" id="GO:0006508">
    <property type="term" value="P:proteolysis"/>
    <property type="evidence" value="ECO:0007669"/>
    <property type="project" value="InterPro"/>
</dbReference>
<dbReference type="Gene3D" id="2.40.70.10">
    <property type="entry name" value="Acid Proteases"/>
    <property type="match status" value="1"/>
</dbReference>
<dbReference type="GO" id="GO:0015074">
    <property type="term" value="P:DNA integration"/>
    <property type="evidence" value="ECO:0007669"/>
    <property type="project" value="InterPro"/>
</dbReference>
<dbReference type="InterPro" id="IPR036397">
    <property type="entry name" value="RNaseH_sf"/>
</dbReference>
<evidence type="ECO:0000259" key="4">
    <source>
        <dbReference type="PROSITE" id="PS50994"/>
    </source>
</evidence>
<feature type="domain" description="Peptidase A2" evidence="3">
    <location>
        <begin position="235"/>
        <end position="331"/>
    </location>
</feature>
<keyword evidence="1" id="KW-0378">Hydrolase</keyword>
<dbReference type="InterPro" id="IPR012337">
    <property type="entry name" value="RNaseH-like_sf"/>
</dbReference>
<dbReference type="Gene3D" id="3.30.420.10">
    <property type="entry name" value="Ribonuclease H-like superfamily/Ribonuclease H"/>
    <property type="match status" value="1"/>
</dbReference>
<organism evidence="5 6">
    <name type="scientific">Bursaphelenchus xylophilus</name>
    <name type="common">Pinewood nematode worm</name>
    <name type="synonym">Aphelenchoides xylophilus</name>
    <dbReference type="NCBI Taxonomy" id="6326"/>
    <lineage>
        <taxon>Eukaryota</taxon>
        <taxon>Metazoa</taxon>
        <taxon>Ecdysozoa</taxon>
        <taxon>Nematoda</taxon>
        <taxon>Chromadorea</taxon>
        <taxon>Rhabditida</taxon>
        <taxon>Tylenchina</taxon>
        <taxon>Tylenchomorpha</taxon>
        <taxon>Aphelenchoidea</taxon>
        <taxon>Aphelenchoididae</taxon>
        <taxon>Bursaphelenchus</taxon>
    </lineage>
</organism>
<dbReference type="Proteomes" id="UP000095284">
    <property type="component" value="Unplaced"/>
</dbReference>
<evidence type="ECO:0000259" key="3">
    <source>
        <dbReference type="PROSITE" id="PS50175"/>
    </source>
</evidence>
<dbReference type="PROSITE" id="PS50994">
    <property type="entry name" value="INTEGRASE"/>
    <property type="match status" value="1"/>
</dbReference>
<dbReference type="InterPro" id="IPR001995">
    <property type="entry name" value="Peptidase_A2_cat"/>
</dbReference>
<dbReference type="GO" id="GO:0004190">
    <property type="term" value="F:aspartic-type endopeptidase activity"/>
    <property type="evidence" value="ECO:0007669"/>
    <property type="project" value="InterPro"/>
</dbReference>
<dbReference type="Gene3D" id="1.10.287.1490">
    <property type="match status" value="1"/>
</dbReference>
<dbReference type="InterPro" id="IPR041105">
    <property type="entry name" value="TDP-43_N"/>
</dbReference>
<keyword evidence="2" id="KW-0175">Coiled coil</keyword>
<reference evidence="6" key="1">
    <citation type="submission" date="2016-11" db="UniProtKB">
        <authorList>
            <consortium name="WormBaseParasite"/>
        </authorList>
    </citation>
    <scope>IDENTIFICATION</scope>
</reference>
<dbReference type="Pfam" id="PF00078">
    <property type="entry name" value="RVT_1"/>
    <property type="match status" value="1"/>
</dbReference>
<dbReference type="PROSITE" id="PS50175">
    <property type="entry name" value="ASP_PROT_RETROV"/>
    <property type="match status" value="1"/>
</dbReference>
<dbReference type="Pfam" id="PF18694">
    <property type="entry name" value="TDP-43_N"/>
    <property type="match status" value="1"/>
</dbReference>
<dbReference type="InterPro" id="IPR040676">
    <property type="entry name" value="DUF5641"/>
</dbReference>
<evidence type="ECO:0000256" key="2">
    <source>
        <dbReference type="SAM" id="Coils"/>
    </source>
</evidence>
<dbReference type="Gene3D" id="3.30.70.270">
    <property type="match status" value="1"/>
</dbReference>
<name>A0A1I7SRI8_BURXY</name>
<dbReference type="GO" id="GO:0003676">
    <property type="term" value="F:nucleic acid binding"/>
    <property type="evidence" value="ECO:0007669"/>
    <property type="project" value="InterPro"/>
</dbReference>
<dbReference type="PANTHER" id="PTHR47331">
    <property type="entry name" value="PHD-TYPE DOMAIN-CONTAINING PROTEIN"/>
    <property type="match status" value="1"/>
</dbReference>
<dbReference type="InterPro" id="IPR021109">
    <property type="entry name" value="Peptidase_aspartic_dom_sf"/>
</dbReference>
<dbReference type="InterPro" id="IPR043128">
    <property type="entry name" value="Rev_trsase/Diguanyl_cyclase"/>
</dbReference>
<proteinExistence type="predicted"/>
<evidence type="ECO:0000256" key="1">
    <source>
        <dbReference type="ARBA" id="ARBA00022801"/>
    </source>
</evidence>
<dbReference type="InterPro" id="IPR043502">
    <property type="entry name" value="DNA/RNA_pol_sf"/>
</dbReference>
<evidence type="ECO:0000313" key="6">
    <source>
        <dbReference type="WBParaSite" id="BXY_1565200.1"/>
    </source>
</evidence>
<dbReference type="WBParaSite" id="BXY_1565200.1">
    <property type="protein sequence ID" value="BXY_1565200.1"/>
    <property type="gene ID" value="BXY_1565200"/>
</dbReference>
<dbReference type="eggNOG" id="ENOG502QR56">
    <property type="taxonomic scope" value="Eukaryota"/>
</dbReference>
<evidence type="ECO:0000313" key="5">
    <source>
        <dbReference type="Proteomes" id="UP000095284"/>
    </source>
</evidence>
<dbReference type="GO" id="GO:0042575">
    <property type="term" value="C:DNA polymerase complex"/>
    <property type="evidence" value="ECO:0007669"/>
    <property type="project" value="UniProtKB-ARBA"/>
</dbReference>
<dbReference type="Pfam" id="PF18701">
    <property type="entry name" value="DUF5641"/>
    <property type="match status" value="1"/>
</dbReference>
<sequence>MSPRDVGVGNSVDIYALLCCSEWNNDIATNELFDMIKEEEEMTKTRKENPFPVRSYTIQSADPPKAKLLPCLFCNSSSHRSYQCHTCPTVKERRDKIRELHRCYCCLQPFEKAHNCGKTCRKCNGSHNQLICDGDRQPTPARQFQQARGTGQKPGNIPIATQQQPRPWFNNPKNPNFTPIKNVKTFTTTCQDEERQETAVNCAFSTAPFLKEEKPTLPVVPIRLTNEDSGEQLELMAFLDSGSEKSYIRKEAAQKLGLENKGTKELYIKGLAGMNQRKKVDVVEATVNHTLPVTLFATETLVGKVGYAERQPDGSHKLRTVTPDLLIGSDYMFQLLTDSTCIGPNLKQFETDLGTIILHQPQPERIATWTNPAITGDDENMDHQLQNLWKLENLGFSTQHPETVDEALLEQFKRDVEFDGKRYTVKWLWNEKKLELSTNFGLAFFRLQTTMRKLEKDPELKVKYKKIFDDQLQEGIIEKVTTNEMDNVISYVPHQAVIRPDKATTKIRVVFDCSASPKGGISLNDALHQGPLLLPQLVGMILRFRHGRYVTISDVKQAFHQLGLQPSERDAVRFLLPKDWSRPVSRTNFQVYRFTRVLFGATCSPSLLALTIRYHLERYHEGQGLIQNIYVDNVMEIDDSEEDLKERCQRTKDIFANASMELREYYSNSDKIMKFFNPEPATVTKFLGHPWKLKEDTFVIQRPKFTYDGDGTVTKRMMVSHLGKFYDPLGLLSPTMLPFKRILQKIWDLGISWDDPVPQELVFEWTKYVDDVKEIEVPRMVELKSEDVNMAVFCDASSYGFGIAAYVIGPMKKPALIFAKSRLFPSELKKRSSIKLTIPRKEITSMYGAAKVAKFLMKELPQIKNVIIYSDSQVAIQQLLHEDDQTIYVRNRVRELQSYRKEMEFRFIDGKLNPADIASRGAKVTELMHNELWWKGPEFLLQDITEWPSTMVVPKLTDVPTETTTTATAKSDEPASLITKDMNWKKLINVTKHVICFINKCRPGRTPIPETPQEAGRRLVRAEQEIYPPTPKIQTRRRLYKDDIGTWRVDTRLANAERTENAKNPIWLPVESPLAQKIVQYHHENNHHQSALAVTSLIRENFYISYRNSNVSPTTNKQNNYRNAIRINGTGHLWTITNKGWTSILHLELTDSIKTEDILNAMTKFCARRGVPRYILSDNATYFVAGRKMFLEKYGHLQNITWTHTTPNAPWRGATYERLNRSLKEGIKRTLGRSRPSYKELETLVIAIEGTLNNRPLLPLYDDNDSFEALRPVDFLRPNGTRYDENGDTANESSDPDFVIKAYKINELRQLYDKFNERLDKFWARWRKEYLDTLADRGNYQEKQTLIPKPGELVILEEPEQPRGEWKMARIKRAIKSKDGITRNCEIILPNRKTAIRAVNLLHPLEIGGEVEGEELDYKTKEDLEREQKQPVPARCGRPRRNKFIDYTPLLMLLTFVIGGVNGQTNQPKLCLGKTRVLWRMPDVASCDYDLSVNSDVGKPRRIELYKRNTIEFHSPAYVCRLEAMTVRQQTLLNGVPEVREDQNPPEVLSEEECKKMIVERKCKHGELVKGKSIYRTHNTVSIDPPNRIMTFLNGEKVEVKRNCLLLETKVFAHYGSPSATSAMGDLSGCTYSAGICRTKENEIFVWKVNQTQRCEFVKAYQGVGVVTDKSAVIEDLHAMYARMYIRLEVEPCDLELTDNQVLPLTSLQSAFPGAVGVSYKTLKGAKRALRFDGVAFHPPAEGWQETDAFQVQLSGKSSFPFDSYENASKQFEKAVTTVQKLMDQNYNDMTYIAPPSPPSPGSVSPRERLRAFRRKVADYRVSNDDLTTGFELPKSELEKQFSELSAILVGKDAIIEALRKRVDTVNQELHGQGDHEDCKKEVKKWKDQVESLEDELKLFREMASKQENMTNKVKSLTNELEELRNTSNAKLQSVHVEFERVCQELKEFQQQHDLLLQEHSRTTAQLHETEKKLDELRHLHDEVKARFEESEKSYAEQIRAANELRERMCNENVRLIKQINEMESETENLRQEKELQSTQRTDSYTNLKEKYSALVEEHEEKIQESASLNQLIENLNRHLTDITVKYKDLRSQRDGSPPNRYYM</sequence>
<dbReference type="PANTHER" id="PTHR47331:SF5">
    <property type="entry name" value="RIBONUCLEASE H"/>
    <property type="match status" value="1"/>
</dbReference>
<accession>A0A1I7SRI8</accession>
<dbReference type="InterPro" id="IPR008042">
    <property type="entry name" value="Retrotrans_Pao"/>
</dbReference>
<protein>
    <submittedName>
        <fullName evidence="6">Peptidase A2 domain-containing protein</fullName>
    </submittedName>
</protein>
<dbReference type="SUPFAM" id="SSF56672">
    <property type="entry name" value="DNA/RNA polymerases"/>
    <property type="match status" value="1"/>
</dbReference>
<feature type="domain" description="Integrase catalytic" evidence="4">
    <location>
        <begin position="1109"/>
        <end position="1280"/>
    </location>
</feature>
<feature type="coiled-coil region" evidence="2">
    <location>
        <begin position="1876"/>
        <end position="2093"/>
    </location>
</feature>
<dbReference type="SUPFAM" id="SSF53098">
    <property type="entry name" value="Ribonuclease H-like"/>
    <property type="match status" value="1"/>
</dbReference>
<dbReference type="Gene3D" id="3.10.10.10">
    <property type="entry name" value="HIV Type 1 Reverse Transcriptase, subunit A, domain 1"/>
    <property type="match status" value="1"/>
</dbReference>